<evidence type="ECO:0000313" key="2">
    <source>
        <dbReference type="Proteomes" id="UP000790347"/>
    </source>
</evidence>
<gene>
    <name evidence="1" type="ORF">DERF_009893</name>
</gene>
<sequence length="76" mass="8798">MIFQYEKRVLCDGKNEGLICDLILTGRNDDVDESSHHTVILLSIIIPLVDCDQDTCDTLYILAMTFLSRWFYRNLA</sequence>
<dbReference type="Proteomes" id="UP000790347">
    <property type="component" value="Unassembled WGS sequence"/>
</dbReference>
<reference evidence="1" key="2">
    <citation type="journal article" date="2022" name="Res Sq">
        <title>Comparative Genomics Reveals Insights into the Divergent Evolution of Astigmatic Mites and Household Pest Adaptations.</title>
        <authorList>
            <person name="Xiong Q."/>
            <person name="Wan A.T.-Y."/>
            <person name="Liu X.-Y."/>
            <person name="Fung C.S.-H."/>
            <person name="Xiao X."/>
            <person name="Malainual N."/>
            <person name="Hou J."/>
            <person name="Wang L."/>
            <person name="Wang M."/>
            <person name="Yang K."/>
            <person name="Cui Y."/>
            <person name="Leung E."/>
            <person name="Nong W."/>
            <person name="Shin S.-K."/>
            <person name="Au S."/>
            <person name="Jeong K.Y."/>
            <person name="Chew F.T."/>
            <person name="Hui J."/>
            <person name="Leung T.F."/>
            <person name="Tungtrongchitr A."/>
            <person name="Zhong N."/>
            <person name="Liu Z."/>
            <person name="Tsui S."/>
        </authorList>
    </citation>
    <scope>NUCLEOTIDE SEQUENCE</scope>
    <source>
        <strain evidence="1">Derf</strain>
        <tissue evidence="1">Whole organism</tissue>
    </source>
</reference>
<proteinExistence type="predicted"/>
<protein>
    <submittedName>
        <fullName evidence="1">Uncharacterized protein</fullName>
    </submittedName>
</protein>
<organism evidence="1 2">
    <name type="scientific">Dermatophagoides farinae</name>
    <name type="common">American house dust mite</name>
    <dbReference type="NCBI Taxonomy" id="6954"/>
    <lineage>
        <taxon>Eukaryota</taxon>
        <taxon>Metazoa</taxon>
        <taxon>Ecdysozoa</taxon>
        <taxon>Arthropoda</taxon>
        <taxon>Chelicerata</taxon>
        <taxon>Arachnida</taxon>
        <taxon>Acari</taxon>
        <taxon>Acariformes</taxon>
        <taxon>Sarcoptiformes</taxon>
        <taxon>Astigmata</taxon>
        <taxon>Psoroptidia</taxon>
        <taxon>Analgoidea</taxon>
        <taxon>Pyroglyphidae</taxon>
        <taxon>Dermatophagoidinae</taxon>
        <taxon>Dermatophagoides</taxon>
    </lineage>
</organism>
<dbReference type="EMBL" id="ASGP02000004">
    <property type="protein sequence ID" value="KAH9511431.1"/>
    <property type="molecule type" value="Genomic_DNA"/>
</dbReference>
<accession>A0A922L2Z8</accession>
<reference evidence="1" key="1">
    <citation type="submission" date="2013-05" db="EMBL/GenBank/DDBJ databases">
        <authorList>
            <person name="Yim A.K.Y."/>
            <person name="Chan T.F."/>
            <person name="Ji K.M."/>
            <person name="Liu X.Y."/>
            <person name="Zhou J.W."/>
            <person name="Li R.Q."/>
            <person name="Yang K.Y."/>
            <person name="Li J."/>
            <person name="Li M."/>
            <person name="Law P.T.W."/>
            <person name="Wu Y.L."/>
            <person name="Cai Z.L."/>
            <person name="Qin H."/>
            <person name="Bao Y."/>
            <person name="Leung R.K.K."/>
            <person name="Ng P.K.S."/>
            <person name="Zou J."/>
            <person name="Zhong X.J."/>
            <person name="Ran P.X."/>
            <person name="Zhong N.S."/>
            <person name="Liu Z.G."/>
            <person name="Tsui S.K.W."/>
        </authorList>
    </citation>
    <scope>NUCLEOTIDE SEQUENCE</scope>
    <source>
        <strain evidence="1">Derf</strain>
        <tissue evidence="1">Whole organism</tissue>
    </source>
</reference>
<comment type="caution">
    <text evidence="1">The sequence shown here is derived from an EMBL/GenBank/DDBJ whole genome shotgun (WGS) entry which is preliminary data.</text>
</comment>
<evidence type="ECO:0000313" key="1">
    <source>
        <dbReference type="EMBL" id="KAH9511431.1"/>
    </source>
</evidence>
<keyword evidence="2" id="KW-1185">Reference proteome</keyword>
<dbReference type="AlphaFoldDB" id="A0A922L2Z8"/>
<name>A0A922L2Z8_DERFA</name>